<gene>
    <name evidence="1" type="ORF">SAMN02746065_102283</name>
</gene>
<dbReference type="Proteomes" id="UP000192418">
    <property type="component" value="Unassembled WGS sequence"/>
</dbReference>
<dbReference type="STRING" id="1121400.SAMN02746065_102283"/>
<dbReference type="EMBL" id="FWXY01000002">
    <property type="protein sequence ID" value="SMC47525.1"/>
    <property type="molecule type" value="Genomic_DNA"/>
</dbReference>
<keyword evidence="2" id="KW-1185">Reference proteome</keyword>
<reference evidence="1 2" key="1">
    <citation type="submission" date="2017-04" db="EMBL/GenBank/DDBJ databases">
        <authorList>
            <person name="Afonso C.L."/>
            <person name="Miller P.J."/>
            <person name="Scott M.A."/>
            <person name="Spackman E."/>
            <person name="Goraichik I."/>
            <person name="Dimitrov K.M."/>
            <person name="Suarez D.L."/>
            <person name="Swayne D.E."/>
        </authorList>
    </citation>
    <scope>NUCLEOTIDE SEQUENCE [LARGE SCALE GENOMIC DNA]</scope>
    <source>
        <strain evidence="1 2">DSM 3385</strain>
    </source>
</reference>
<protein>
    <submittedName>
        <fullName evidence="1">Uncharacterized protein</fullName>
    </submittedName>
</protein>
<evidence type="ECO:0000313" key="2">
    <source>
        <dbReference type="Proteomes" id="UP000192418"/>
    </source>
</evidence>
<organism evidence="1 2">
    <name type="scientific">Desulfocicer vacuolatum DSM 3385</name>
    <dbReference type="NCBI Taxonomy" id="1121400"/>
    <lineage>
        <taxon>Bacteria</taxon>
        <taxon>Pseudomonadati</taxon>
        <taxon>Thermodesulfobacteriota</taxon>
        <taxon>Desulfobacteria</taxon>
        <taxon>Desulfobacterales</taxon>
        <taxon>Desulfobacteraceae</taxon>
        <taxon>Desulfocicer</taxon>
    </lineage>
</organism>
<dbReference type="AlphaFoldDB" id="A0A1W1ZG46"/>
<proteinExistence type="predicted"/>
<name>A0A1W1ZG46_9BACT</name>
<evidence type="ECO:0000313" key="1">
    <source>
        <dbReference type="EMBL" id="SMC47525.1"/>
    </source>
</evidence>
<sequence length="104" mass="10898">MIATVVLGVGLLAIAGMQISAIKGNSRASDITKATALIEDKLSGYKGMAYDDIDDEQGVDGVFSWTTTVDSNSPVNGLKTITVKSSWSSGERTHSLSFATIVSK</sequence>
<accession>A0A1W1ZG46</accession>